<evidence type="ECO:0000256" key="1">
    <source>
        <dbReference type="ARBA" id="ARBA00005179"/>
    </source>
</evidence>
<evidence type="ECO:0000256" key="3">
    <source>
        <dbReference type="ARBA" id="ARBA00022691"/>
    </source>
</evidence>
<evidence type="ECO:0008006" key="7">
    <source>
        <dbReference type="Google" id="ProtNLM"/>
    </source>
</evidence>
<reference evidence="5 6" key="1">
    <citation type="submission" date="2015-01" db="EMBL/GenBank/DDBJ databases">
        <title>The Genome Sequence of Exophiala xenobiotica CBS118157.</title>
        <authorList>
            <consortium name="The Broad Institute Genomics Platform"/>
            <person name="Cuomo C."/>
            <person name="de Hoog S."/>
            <person name="Gorbushina A."/>
            <person name="Stielow B."/>
            <person name="Teixiera M."/>
            <person name="Abouelleil A."/>
            <person name="Chapman S.B."/>
            <person name="Priest M."/>
            <person name="Young S.K."/>
            <person name="Wortman J."/>
            <person name="Nusbaum C."/>
            <person name="Birren B."/>
        </authorList>
    </citation>
    <scope>NUCLEOTIDE SEQUENCE [LARGE SCALE GENOMIC DNA]</scope>
    <source>
        <strain evidence="5 6">CBS 118157</strain>
    </source>
</reference>
<protein>
    <recommendedName>
        <fullName evidence="7">Methyltransferase domain-containing protein</fullName>
    </recommendedName>
</protein>
<evidence type="ECO:0000313" key="5">
    <source>
        <dbReference type="EMBL" id="KIW55264.1"/>
    </source>
</evidence>
<name>A0A0D2F5U7_9EURO</name>
<accession>A0A0D2F5U7</accession>
<keyword evidence="3" id="KW-0949">S-adenosyl-L-methionine</keyword>
<dbReference type="AlphaFoldDB" id="A0A0D2F5U7"/>
<keyword evidence="6" id="KW-1185">Reference proteome</keyword>
<dbReference type="PANTHER" id="PTHR35897:SF1">
    <property type="entry name" value="METHYLTRANSFERASE AUSD"/>
    <property type="match status" value="1"/>
</dbReference>
<comment type="similarity">
    <text evidence="4">Belongs to the class I-like SAM-binding methyltransferase superfamily.</text>
</comment>
<evidence type="ECO:0000256" key="4">
    <source>
        <dbReference type="ARBA" id="ARBA00038314"/>
    </source>
</evidence>
<dbReference type="PANTHER" id="PTHR35897">
    <property type="entry name" value="METHYLTRANSFERASE AUSD"/>
    <property type="match status" value="1"/>
</dbReference>
<dbReference type="RefSeq" id="XP_013315848.1">
    <property type="nucleotide sequence ID" value="XM_013460394.1"/>
</dbReference>
<comment type="pathway">
    <text evidence="1">Secondary metabolite biosynthesis.</text>
</comment>
<evidence type="ECO:0000313" key="6">
    <source>
        <dbReference type="Proteomes" id="UP000054342"/>
    </source>
</evidence>
<dbReference type="InterPro" id="IPR051654">
    <property type="entry name" value="Meroterpenoid_MTases"/>
</dbReference>
<sequence length="310" mass="34377">MSSSSSTNEHWRQDVKIDDIPPEGQKLLRDYAGLKQDEILPHIENIRKKGYAIAPYACISAIRFLGDRWSKIPYGPRFLARLKSDANITFLDVGCGFGQELRFLITEHGVHPSQLFGFDLEPGLIDVGYELFRDGDGGKAGTGDNSSAGADAGTGAMTMFGANIFDDDSDADNNNNKANTNLDTIRGKMDMIQASHVLHMFDYDQQFDAARRLIGLAKPTPGSMIAGSQVGSRNPGSYVFDIDLAPTRSHYRHDERTMREFWTKLGHETGSAWDVQCGEIHNKTVEESRGTKFAQGDQGMMIIWFCATRV</sequence>
<dbReference type="InterPro" id="IPR029063">
    <property type="entry name" value="SAM-dependent_MTases_sf"/>
</dbReference>
<dbReference type="HOGENOM" id="CLU_051542_1_1_1"/>
<dbReference type="OrthoDB" id="2094832at2759"/>
<dbReference type="EMBL" id="KN847320">
    <property type="protein sequence ID" value="KIW55264.1"/>
    <property type="molecule type" value="Genomic_DNA"/>
</dbReference>
<dbReference type="Gene3D" id="3.40.50.150">
    <property type="entry name" value="Vaccinia Virus protein VP39"/>
    <property type="match status" value="1"/>
</dbReference>
<dbReference type="GeneID" id="25329464"/>
<proteinExistence type="inferred from homology"/>
<organism evidence="5 6">
    <name type="scientific">Exophiala xenobiotica</name>
    <dbReference type="NCBI Taxonomy" id="348802"/>
    <lineage>
        <taxon>Eukaryota</taxon>
        <taxon>Fungi</taxon>
        <taxon>Dikarya</taxon>
        <taxon>Ascomycota</taxon>
        <taxon>Pezizomycotina</taxon>
        <taxon>Eurotiomycetes</taxon>
        <taxon>Chaetothyriomycetidae</taxon>
        <taxon>Chaetothyriales</taxon>
        <taxon>Herpotrichiellaceae</taxon>
        <taxon>Exophiala</taxon>
    </lineage>
</organism>
<dbReference type="STRING" id="348802.A0A0D2F5U7"/>
<dbReference type="Proteomes" id="UP000054342">
    <property type="component" value="Unassembled WGS sequence"/>
</dbReference>
<gene>
    <name evidence="5" type="ORF">PV05_07556</name>
</gene>
<evidence type="ECO:0000256" key="2">
    <source>
        <dbReference type="ARBA" id="ARBA00022679"/>
    </source>
</evidence>
<dbReference type="SUPFAM" id="SSF53335">
    <property type="entry name" value="S-adenosyl-L-methionine-dependent methyltransferases"/>
    <property type="match status" value="1"/>
</dbReference>
<keyword evidence="2" id="KW-0808">Transferase</keyword>
<dbReference type="GO" id="GO:0016740">
    <property type="term" value="F:transferase activity"/>
    <property type="evidence" value="ECO:0007669"/>
    <property type="project" value="UniProtKB-KW"/>
</dbReference>